<feature type="repeat" description="TPR" evidence="3">
    <location>
        <begin position="242"/>
        <end position="275"/>
    </location>
</feature>
<dbReference type="GO" id="GO:0003341">
    <property type="term" value="P:cilium movement"/>
    <property type="evidence" value="ECO:0007669"/>
    <property type="project" value="TreeGrafter"/>
</dbReference>
<keyword evidence="1" id="KW-0677">Repeat</keyword>
<evidence type="ECO:0008006" key="6">
    <source>
        <dbReference type="Google" id="ProtNLM"/>
    </source>
</evidence>
<feature type="repeat" description="TPR" evidence="3">
    <location>
        <begin position="390"/>
        <end position="423"/>
    </location>
</feature>
<dbReference type="Proteomes" id="UP000785679">
    <property type="component" value="Unassembled WGS sequence"/>
</dbReference>
<dbReference type="Pfam" id="PF07719">
    <property type="entry name" value="TPR_2"/>
    <property type="match status" value="1"/>
</dbReference>
<dbReference type="AlphaFoldDB" id="A0A8J8SWJ1"/>
<evidence type="ECO:0000313" key="5">
    <source>
        <dbReference type="Proteomes" id="UP000785679"/>
    </source>
</evidence>
<evidence type="ECO:0000256" key="1">
    <source>
        <dbReference type="ARBA" id="ARBA00022737"/>
    </source>
</evidence>
<organism evidence="4 5">
    <name type="scientific">Halteria grandinella</name>
    <dbReference type="NCBI Taxonomy" id="5974"/>
    <lineage>
        <taxon>Eukaryota</taxon>
        <taxon>Sar</taxon>
        <taxon>Alveolata</taxon>
        <taxon>Ciliophora</taxon>
        <taxon>Intramacronucleata</taxon>
        <taxon>Spirotrichea</taxon>
        <taxon>Stichotrichia</taxon>
        <taxon>Sporadotrichida</taxon>
        <taxon>Halteriidae</taxon>
        <taxon>Halteria</taxon>
    </lineage>
</organism>
<evidence type="ECO:0000256" key="3">
    <source>
        <dbReference type="PROSITE-ProRule" id="PRU00339"/>
    </source>
</evidence>
<dbReference type="PANTHER" id="PTHR46492:SF1">
    <property type="entry name" value="DYNEIN AXONEMAL ASSEMBLY FACTOR 4"/>
    <property type="match status" value="1"/>
</dbReference>
<dbReference type="OrthoDB" id="348005at2759"/>
<feature type="repeat" description="TPR" evidence="3">
    <location>
        <begin position="23"/>
        <end position="56"/>
    </location>
</feature>
<dbReference type="InterPro" id="IPR052004">
    <property type="entry name" value="Dynein_assembly_factor_4"/>
</dbReference>
<dbReference type="Pfam" id="PF13181">
    <property type="entry name" value="TPR_8"/>
    <property type="match status" value="2"/>
</dbReference>
<proteinExistence type="predicted"/>
<feature type="repeat" description="TPR" evidence="3">
    <location>
        <begin position="160"/>
        <end position="193"/>
    </location>
</feature>
<dbReference type="EMBL" id="RRYP01020400">
    <property type="protein sequence ID" value="TNV72933.1"/>
    <property type="molecule type" value="Genomic_DNA"/>
</dbReference>
<dbReference type="GO" id="GO:0036158">
    <property type="term" value="P:outer dynein arm assembly"/>
    <property type="evidence" value="ECO:0007669"/>
    <property type="project" value="TreeGrafter"/>
</dbReference>
<dbReference type="GO" id="GO:0036159">
    <property type="term" value="P:inner dynein arm assembly"/>
    <property type="evidence" value="ECO:0007669"/>
    <property type="project" value="TreeGrafter"/>
</dbReference>
<keyword evidence="5" id="KW-1185">Reference proteome</keyword>
<dbReference type="Gene3D" id="1.25.40.10">
    <property type="entry name" value="Tetratricopeptide repeat domain"/>
    <property type="match status" value="3"/>
</dbReference>
<dbReference type="SMART" id="SM00028">
    <property type="entry name" value="TPR"/>
    <property type="match status" value="8"/>
</dbReference>
<evidence type="ECO:0000256" key="2">
    <source>
        <dbReference type="ARBA" id="ARBA00022803"/>
    </source>
</evidence>
<gene>
    <name evidence="4" type="ORF">FGO68_gene17061</name>
</gene>
<dbReference type="PANTHER" id="PTHR46492">
    <property type="entry name" value="DYNEIN ASSEMBLY FACTOR 4, AXONEMAL"/>
    <property type="match status" value="1"/>
</dbReference>
<comment type="caution">
    <text evidence="4">The sequence shown here is derived from an EMBL/GenBank/DDBJ whole genome shotgun (WGS) entry which is preliminary data.</text>
</comment>
<dbReference type="SUPFAM" id="SSF48452">
    <property type="entry name" value="TPR-like"/>
    <property type="match status" value="3"/>
</dbReference>
<reference evidence="4" key="1">
    <citation type="submission" date="2019-06" db="EMBL/GenBank/DDBJ databases">
        <authorList>
            <person name="Zheng W."/>
        </authorList>
    </citation>
    <scope>NUCLEOTIDE SEQUENCE</scope>
    <source>
        <strain evidence="4">QDHG01</strain>
    </source>
</reference>
<dbReference type="InterPro" id="IPR011990">
    <property type="entry name" value="TPR-like_helical_dom_sf"/>
</dbReference>
<evidence type="ECO:0000313" key="4">
    <source>
        <dbReference type="EMBL" id="TNV72933.1"/>
    </source>
</evidence>
<sequence length="437" mass="51192">MPKSKKIDKKKDTVYIDVEDKDPVWLKDKGDHFYKRNDYHSALNAYSKALEFDKEFLMGRLNRATTWLRVRCFENAVEDLNDIETFIMNLKEDERDNDDFYQRMLARTFLRRGAGYAWLSKFDLAVENLTEAQKYKNVFNERELIEISNDVDRIKVRQKSLSLKTDGDLQFANSNLDEAAELYRECLEIDPLNEYVLANMGLIYLMKQDHAQCIEYSTKSLEILNGFLDDTKSFQKDHRLEVKILMRRGKSYEALGESEKAKQDLDQALLLEPQNGEAKVIQKRVQDKLDVQAFDELNKQAVEYQKQLNWAGALEYYDKCIKLQTSRSKGLTIDTIAIYVNKIACLLSLEKFDKVVSECNDTLRLIRNHRNRFEEKQTVEEKKRLLQMEIRVSVRRGNALAKLNRVSEAVQEYERALKMDPANEGIKRDLETLKKGN</sequence>
<name>A0A8J8SWJ1_HALGN</name>
<accession>A0A8J8SWJ1</accession>
<keyword evidence="2 3" id="KW-0802">TPR repeat</keyword>
<dbReference type="InterPro" id="IPR013105">
    <property type="entry name" value="TPR_2"/>
</dbReference>
<dbReference type="InterPro" id="IPR019734">
    <property type="entry name" value="TPR_rpt"/>
</dbReference>
<dbReference type="PROSITE" id="PS50005">
    <property type="entry name" value="TPR"/>
    <property type="match status" value="4"/>
</dbReference>
<protein>
    <recommendedName>
        <fullName evidence="6">Tetratricopeptide repeat protein</fullName>
    </recommendedName>
</protein>